<dbReference type="Proteomes" id="UP000800235">
    <property type="component" value="Unassembled WGS sequence"/>
</dbReference>
<evidence type="ECO:0000259" key="12">
    <source>
        <dbReference type="Pfam" id="PF02320"/>
    </source>
</evidence>
<dbReference type="PANTHER" id="PTHR15336">
    <property type="entry name" value="UBIQUINOL-CYTOCHROME C REDUCTASE COMPLEX 7.8 KDA PROTEIN"/>
    <property type="match status" value="1"/>
</dbReference>
<evidence type="ECO:0000256" key="1">
    <source>
        <dbReference type="ARBA" id="ARBA00004137"/>
    </source>
</evidence>
<dbReference type="GO" id="GO:0006122">
    <property type="term" value="P:mitochondrial electron transport, ubiquinol to cytochrome c"/>
    <property type="evidence" value="ECO:0007669"/>
    <property type="project" value="InterPro"/>
</dbReference>
<evidence type="ECO:0000256" key="10">
    <source>
        <dbReference type="ARBA" id="ARBA00044246"/>
    </source>
</evidence>
<keyword evidence="7" id="KW-0496">Mitochondrion</keyword>
<dbReference type="PANTHER" id="PTHR15336:SF0">
    <property type="entry name" value="CYTOCHROME B-C1 COMPLEX SUBUNIT 6, MITOCHONDRIAL"/>
    <property type="match status" value="1"/>
</dbReference>
<keyword evidence="14" id="KW-1185">Reference proteome</keyword>
<dbReference type="InterPro" id="IPR036811">
    <property type="entry name" value="Ubol_cytC_Rdtase_hinge_dom_sf"/>
</dbReference>
<dbReference type="EMBL" id="MU007030">
    <property type="protein sequence ID" value="KAF2431675.1"/>
    <property type="molecule type" value="Genomic_DNA"/>
</dbReference>
<sequence>MTLFDFLSDAFTLRSVDAETPEKQPTAEQSGQGAVAGGASAQGAPAAGTDEESDSEKEVNEADAKKSSGRDQTGTDGGHDPRTSGGDKGGDDEEEGGAEDEPEEEEEEEDEPEDLKPRLEEECANSGTCAPAKHHYDDCVERVTTQMDENDGKAKENCVEEFFHLAHCATACAAPKLWKALK</sequence>
<dbReference type="InterPro" id="IPR003422">
    <property type="entry name" value="Cyt_b-c1_6"/>
</dbReference>
<feature type="compositionally biased region" description="Acidic residues" evidence="11">
    <location>
        <begin position="90"/>
        <end position="113"/>
    </location>
</feature>
<evidence type="ECO:0000256" key="11">
    <source>
        <dbReference type="SAM" id="MobiDB-lite"/>
    </source>
</evidence>
<feature type="region of interest" description="Disordered" evidence="11">
    <location>
        <begin position="1"/>
        <end position="131"/>
    </location>
</feature>
<keyword evidence="3" id="KW-0813">Transport</keyword>
<evidence type="ECO:0000313" key="13">
    <source>
        <dbReference type="EMBL" id="KAF2431675.1"/>
    </source>
</evidence>
<name>A0A9P4TZI0_9PEZI</name>
<evidence type="ECO:0000256" key="8">
    <source>
        <dbReference type="ARBA" id="ARBA00023136"/>
    </source>
</evidence>
<dbReference type="GO" id="GO:0005743">
    <property type="term" value="C:mitochondrial inner membrane"/>
    <property type="evidence" value="ECO:0007669"/>
    <property type="project" value="UniProtKB-SubCell"/>
</dbReference>
<evidence type="ECO:0000256" key="6">
    <source>
        <dbReference type="ARBA" id="ARBA00022982"/>
    </source>
</evidence>
<evidence type="ECO:0000256" key="7">
    <source>
        <dbReference type="ARBA" id="ARBA00023128"/>
    </source>
</evidence>
<evidence type="ECO:0000313" key="14">
    <source>
        <dbReference type="Proteomes" id="UP000800235"/>
    </source>
</evidence>
<proteinExistence type="inferred from homology"/>
<dbReference type="Pfam" id="PF02320">
    <property type="entry name" value="UCR_hinge"/>
    <property type="match status" value="1"/>
</dbReference>
<keyword evidence="6" id="KW-0249">Electron transport</keyword>
<evidence type="ECO:0000256" key="4">
    <source>
        <dbReference type="ARBA" id="ARBA00022660"/>
    </source>
</evidence>
<evidence type="ECO:0000256" key="9">
    <source>
        <dbReference type="ARBA" id="ARBA00044155"/>
    </source>
</evidence>
<evidence type="ECO:0000256" key="2">
    <source>
        <dbReference type="ARBA" id="ARBA00006498"/>
    </source>
</evidence>
<gene>
    <name evidence="13" type="ORF">EJ08DRAFT_696157</name>
</gene>
<accession>A0A9P4TZI0</accession>
<feature type="domain" description="Ubiquinol-cytochrome C reductase hinge" evidence="12">
    <location>
        <begin position="114"/>
        <end position="182"/>
    </location>
</feature>
<dbReference type="SUPFAM" id="SSF81531">
    <property type="entry name" value="Non-heme 11 kDa protein of cytochrome bc1 complex (Ubiquinol-cytochrome c reductase)"/>
    <property type="match status" value="1"/>
</dbReference>
<comment type="similarity">
    <text evidence="2">Belongs to the UQCRH/QCR6 family.</text>
</comment>
<keyword evidence="8" id="KW-0472">Membrane</keyword>
<dbReference type="InterPro" id="IPR023184">
    <property type="entry name" value="Ubol_cytC_Rdtase_hinge_dom"/>
</dbReference>
<reference evidence="13" key="1">
    <citation type="journal article" date="2020" name="Stud. Mycol.">
        <title>101 Dothideomycetes genomes: a test case for predicting lifestyles and emergence of pathogens.</title>
        <authorList>
            <person name="Haridas S."/>
            <person name="Albert R."/>
            <person name="Binder M."/>
            <person name="Bloem J."/>
            <person name="Labutti K."/>
            <person name="Salamov A."/>
            <person name="Andreopoulos B."/>
            <person name="Baker S."/>
            <person name="Barry K."/>
            <person name="Bills G."/>
            <person name="Bluhm B."/>
            <person name="Cannon C."/>
            <person name="Castanera R."/>
            <person name="Culley D."/>
            <person name="Daum C."/>
            <person name="Ezra D."/>
            <person name="Gonzalez J."/>
            <person name="Henrissat B."/>
            <person name="Kuo A."/>
            <person name="Liang C."/>
            <person name="Lipzen A."/>
            <person name="Lutzoni F."/>
            <person name="Magnuson J."/>
            <person name="Mondo S."/>
            <person name="Nolan M."/>
            <person name="Ohm R."/>
            <person name="Pangilinan J."/>
            <person name="Park H.-J."/>
            <person name="Ramirez L."/>
            <person name="Alfaro M."/>
            <person name="Sun H."/>
            <person name="Tritt A."/>
            <person name="Yoshinaga Y."/>
            <person name="Zwiers L.-H."/>
            <person name="Turgeon B."/>
            <person name="Goodwin S."/>
            <person name="Spatafora J."/>
            <person name="Crous P."/>
            <person name="Grigoriev I."/>
        </authorList>
    </citation>
    <scope>NUCLEOTIDE SEQUENCE</scope>
    <source>
        <strain evidence="13">CBS 130266</strain>
    </source>
</reference>
<feature type="compositionally biased region" description="Basic and acidic residues" evidence="11">
    <location>
        <begin position="56"/>
        <end position="69"/>
    </location>
</feature>
<protein>
    <recommendedName>
        <fullName evidence="9">Cytochrome b-c1 complex subunit 6, mitochondrial</fullName>
    </recommendedName>
    <alternativeName>
        <fullName evidence="10">Complex III subunit 6</fullName>
    </alternativeName>
</protein>
<feature type="compositionally biased region" description="Low complexity" evidence="11">
    <location>
        <begin position="27"/>
        <end position="48"/>
    </location>
</feature>
<keyword evidence="5" id="KW-0999">Mitochondrion inner membrane</keyword>
<organism evidence="13 14">
    <name type="scientific">Tothia fuscella</name>
    <dbReference type="NCBI Taxonomy" id="1048955"/>
    <lineage>
        <taxon>Eukaryota</taxon>
        <taxon>Fungi</taxon>
        <taxon>Dikarya</taxon>
        <taxon>Ascomycota</taxon>
        <taxon>Pezizomycotina</taxon>
        <taxon>Dothideomycetes</taxon>
        <taxon>Pleosporomycetidae</taxon>
        <taxon>Venturiales</taxon>
        <taxon>Cylindrosympodiaceae</taxon>
        <taxon>Tothia</taxon>
    </lineage>
</organism>
<evidence type="ECO:0000256" key="5">
    <source>
        <dbReference type="ARBA" id="ARBA00022792"/>
    </source>
</evidence>
<dbReference type="FunFam" id="1.10.287.20:FF:000003">
    <property type="entry name" value="Cytochrome b-c1 complex subunit 6"/>
    <property type="match status" value="1"/>
</dbReference>
<dbReference type="Gene3D" id="1.10.287.20">
    <property type="entry name" value="Ubiquinol-cytochrome C reductase hinge domain"/>
    <property type="match status" value="1"/>
</dbReference>
<comment type="caution">
    <text evidence="13">The sequence shown here is derived from an EMBL/GenBank/DDBJ whole genome shotgun (WGS) entry which is preliminary data.</text>
</comment>
<keyword evidence="4" id="KW-0679">Respiratory chain</keyword>
<evidence type="ECO:0000256" key="3">
    <source>
        <dbReference type="ARBA" id="ARBA00022448"/>
    </source>
</evidence>
<dbReference type="OrthoDB" id="405848at2759"/>
<comment type="subcellular location">
    <subcellularLocation>
        <location evidence="1">Mitochondrion inner membrane</location>
        <topology evidence="1">Peripheral membrane protein</topology>
        <orientation evidence="1">Intermembrane side</orientation>
    </subcellularLocation>
</comment>
<dbReference type="AlphaFoldDB" id="A0A9P4TZI0"/>